<accession>A0ABW2IIS0</accession>
<name>A0ABW2IIS0_9PROT</name>
<dbReference type="Proteomes" id="UP001596492">
    <property type="component" value="Unassembled WGS sequence"/>
</dbReference>
<dbReference type="SUPFAM" id="SSF89392">
    <property type="entry name" value="Prokaryotic lipoproteins and lipoprotein localization factors"/>
    <property type="match status" value="1"/>
</dbReference>
<dbReference type="Gene3D" id="2.50.20.10">
    <property type="entry name" value="Lipoprotein localisation LolA/LolB/LppX"/>
    <property type="match status" value="1"/>
</dbReference>
<organism evidence="2 3">
    <name type="scientific">Hirschia litorea</name>
    <dbReference type="NCBI Taxonomy" id="1199156"/>
    <lineage>
        <taxon>Bacteria</taxon>
        <taxon>Pseudomonadati</taxon>
        <taxon>Pseudomonadota</taxon>
        <taxon>Alphaproteobacteria</taxon>
        <taxon>Hyphomonadales</taxon>
        <taxon>Hyphomonadaceae</taxon>
        <taxon>Hirschia</taxon>
    </lineage>
</organism>
<proteinExistence type="predicted"/>
<keyword evidence="1" id="KW-0732">Signal</keyword>
<keyword evidence="3" id="KW-1185">Reference proteome</keyword>
<gene>
    <name evidence="2" type="ORF">ACFQS8_04450</name>
</gene>
<evidence type="ECO:0000313" key="3">
    <source>
        <dbReference type="Proteomes" id="UP001596492"/>
    </source>
</evidence>
<dbReference type="InterPro" id="IPR029046">
    <property type="entry name" value="LolA/LolB/LppX"/>
</dbReference>
<protein>
    <submittedName>
        <fullName evidence="2">Outer membrane lipoprotein carrier protein LolA</fullName>
    </submittedName>
</protein>
<sequence length="178" mass="18655">MSFSFLITAQAVPAGEQACLAPQKVAQELGSRHFVQERHLKGIDQALVSSGAAIVASDSITWTVSDPIEISTVISESGMTQSIEGGPAEPVGAAGAANPMLSQSGLVNLLKGDLRGVDENYIVTEIQNETGWGLSLMPKAQEMAKHVIAIDVTGCTKIDSIKVKQSNGDVIFVTFSKG</sequence>
<reference evidence="3" key="1">
    <citation type="journal article" date="2019" name="Int. J. Syst. Evol. Microbiol.">
        <title>The Global Catalogue of Microorganisms (GCM) 10K type strain sequencing project: providing services to taxonomists for standard genome sequencing and annotation.</title>
        <authorList>
            <consortium name="The Broad Institute Genomics Platform"/>
            <consortium name="The Broad Institute Genome Sequencing Center for Infectious Disease"/>
            <person name="Wu L."/>
            <person name="Ma J."/>
        </authorList>
    </citation>
    <scope>NUCLEOTIDE SEQUENCE [LARGE SCALE GENOMIC DNA]</scope>
    <source>
        <strain evidence="3">CCUG 51308</strain>
    </source>
</reference>
<keyword evidence="2" id="KW-0449">Lipoprotein</keyword>
<evidence type="ECO:0000256" key="1">
    <source>
        <dbReference type="ARBA" id="ARBA00022729"/>
    </source>
</evidence>
<evidence type="ECO:0000313" key="2">
    <source>
        <dbReference type="EMBL" id="MFC7290854.1"/>
    </source>
</evidence>
<comment type="caution">
    <text evidence="2">The sequence shown here is derived from an EMBL/GenBank/DDBJ whole genome shotgun (WGS) entry which is preliminary data.</text>
</comment>
<dbReference type="EMBL" id="JBHTBR010000002">
    <property type="protein sequence ID" value="MFC7290854.1"/>
    <property type="molecule type" value="Genomic_DNA"/>
</dbReference>